<comment type="caution">
    <text evidence="2">The sequence shown here is derived from an EMBL/GenBank/DDBJ whole genome shotgun (WGS) entry which is preliminary data.</text>
</comment>
<dbReference type="EMBL" id="JACRTG010000010">
    <property type="protein sequence ID" value="MBC8587336.1"/>
    <property type="molecule type" value="Genomic_DNA"/>
</dbReference>
<keyword evidence="3" id="KW-1185">Reference proteome</keyword>
<feature type="transmembrane region" description="Helical" evidence="1">
    <location>
        <begin position="61"/>
        <end position="92"/>
    </location>
</feature>
<organism evidence="2 3">
    <name type="scientific">Paratissierella segnis</name>
    <dbReference type="NCBI Taxonomy" id="2763679"/>
    <lineage>
        <taxon>Bacteria</taxon>
        <taxon>Bacillati</taxon>
        <taxon>Bacillota</taxon>
        <taxon>Tissierellia</taxon>
        <taxon>Tissierellales</taxon>
        <taxon>Tissierellaceae</taxon>
        <taxon>Paratissierella</taxon>
    </lineage>
</organism>
<evidence type="ECO:0008006" key="4">
    <source>
        <dbReference type="Google" id="ProtNLM"/>
    </source>
</evidence>
<evidence type="ECO:0000313" key="2">
    <source>
        <dbReference type="EMBL" id="MBC8587336.1"/>
    </source>
</evidence>
<dbReference type="Proteomes" id="UP000601171">
    <property type="component" value="Unassembled WGS sequence"/>
</dbReference>
<keyword evidence="1" id="KW-1133">Transmembrane helix</keyword>
<evidence type="ECO:0000313" key="3">
    <source>
        <dbReference type="Proteomes" id="UP000601171"/>
    </source>
</evidence>
<reference evidence="2" key="1">
    <citation type="submission" date="2020-08" db="EMBL/GenBank/DDBJ databases">
        <title>Genome public.</title>
        <authorList>
            <person name="Liu C."/>
            <person name="Sun Q."/>
        </authorList>
    </citation>
    <scope>NUCLEOTIDE SEQUENCE</scope>
    <source>
        <strain evidence="2">BX21</strain>
    </source>
</reference>
<sequence>MNELIILEIISITSLLFSIYSNIFNFTNLNNYFLIFVWTVIISNIYGILQFKAHNNKIRLILILLLLPITIFKSKSSIYFIILLAFSLYLYLTRRLNSGDHNNYVDSFRNSFFIIIGLLIFSFIGDFIYRFTDFSIPFLIIYFLSTIIFIRNLRYMHVGMEKEDMRRLNIRYLIFLSMTSIFIAIEELRNFLFGILNSIYNLIIEILIVIFYYPLSLIVLALDKFANWILSLLGMDMDDEIVAPTMEEMESIVYQVKEHPILDIVFKIILLIIILYIAYRLFKNRQSKKKYSHDYIEEREFMQRDEYRERRRFRLGRPKGYKEQIRFYYKKYLNKLLNKDIKIEKYYTTEDINEFGKERFPYNIIEKIREIYIKVRYGNDEGNSAEVEEIRNLYRDLK</sequence>
<gene>
    <name evidence="2" type="ORF">H8707_03665</name>
</gene>
<feature type="transmembrane region" description="Helical" evidence="1">
    <location>
        <begin position="29"/>
        <end position="49"/>
    </location>
</feature>
<name>A0A926ER74_9FIRM</name>
<protein>
    <recommendedName>
        <fullName evidence="4">DUF4129 domain-containing protein</fullName>
    </recommendedName>
</protein>
<dbReference type="RefSeq" id="WP_262428792.1">
    <property type="nucleotide sequence ID" value="NZ_JACRTG010000010.1"/>
</dbReference>
<evidence type="ECO:0000256" key="1">
    <source>
        <dbReference type="SAM" id="Phobius"/>
    </source>
</evidence>
<feature type="transmembrane region" description="Helical" evidence="1">
    <location>
        <begin position="112"/>
        <end position="129"/>
    </location>
</feature>
<dbReference type="AlphaFoldDB" id="A0A926ER74"/>
<feature type="transmembrane region" description="Helical" evidence="1">
    <location>
        <begin position="5"/>
        <end position="23"/>
    </location>
</feature>
<feature type="transmembrane region" description="Helical" evidence="1">
    <location>
        <begin position="200"/>
        <end position="222"/>
    </location>
</feature>
<keyword evidence="1" id="KW-0812">Transmembrane</keyword>
<keyword evidence="1" id="KW-0472">Membrane</keyword>
<accession>A0A926ER74</accession>
<proteinExistence type="predicted"/>
<feature type="transmembrane region" description="Helical" evidence="1">
    <location>
        <begin position="264"/>
        <end position="282"/>
    </location>
</feature>
<feature type="transmembrane region" description="Helical" evidence="1">
    <location>
        <begin position="134"/>
        <end position="150"/>
    </location>
</feature>